<dbReference type="InterPro" id="IPR052347">
    <property type="entry name" value="Isochorismatase_Nicotinamidase"/>
</dbReference>
<evidence type="ECO:0000256" key="6">
    <source>
        <dbReference type="ARBA" id="ARBA00039017"/>
    </source>
</evidence>
<evidence type="ECO:0000256" key="4">
    <source>
        <dbReference type="ARBA" id="ARBA00022801"/>
    </source>
</evidence>
<keyword evidence="2" id="KW-0662">Pyridine nucleotide biosynthesis</keyword>
<comment type="pathway">
    <text evidence="5">Cofactor biosynthesis; nicotinate biosynthesis; nicotinate from nicotinamide: step 1/1.</text>
</comment>
<evidence type="ECO:0000256" key="1">
    <source>
        <dbReference type="ARBA" id="ARBA00006336"/>
    </source>
</evidence>
<dbReference type="EC" id="3.5.1.19" evidence="6"/>
<keyword evidence="11" id="KW-1185">Reference proteome</keyword>
<evidence type="ECO:0000313" key="11">
    <source>
        <dbReference type="Proteomes" id="UP000185161"/>
    </source>
</evidence>
<dbReference type="InterPro" id="IPR000868">
    <property type="entry name" value="Isochorismatase-like_dom"/>
</dbReference>
<dbReference type="SUPFAM" id="SSF52499">
    <property type="entry name" value="Isochorismatase-like hydrolases"/>
    <property type="match status" value="1"/>
</dbReference>
<dbReference type="OrthoDB" id="9791276at2"/>
<dbReference type="Proteomes" id="UP000185161">
    <property type="component" value="Chromosome"/>
</dbReference>
<dbReference type="InterPro" id="IPR036380">
    <property type="entry name" value="Isochorismatase-like_sf"/>
</dbReference>
<dbReference type="EMBL" id="CP018820">
    <property type="protein sequence ID" value="APR51336.1"/>
    <property type="molecule type" value="Genomic_DNA"/>
</dbReference>
<reference evidence="11" key="2">
    <citation type="submission" date="2016-12" db="EMBL/GenBank/DDBJ databases">
        <title>Whole genome sequencing of Sphingomonas sp. ABOJV.</title>
        <authorList>
            <person name="Conlan S."/>
            <person name="Thomas P.J."/>
            <person name="Mullikin J."/>
            <person name="Palmore T.N."/>
            <person name="Frank K.M."/>
            <person name="Segre J.A."/>
        </authorList>
    </citation>
    <scope>NUCLEOTIDE SEQUENCE [LARGE SCALE GENOMIC DNA]</scope>
    <source>
        <strain evidence="11">ABOJV</strain>
    </source>
</reference>
<evidence type="ECO:0000259" key="8">
    <source>
        <dbReference type="Pfam" id="PF00857"/>
    </source>
</evidence>
<evidence type="ECO:0000313" key="12">
    <source>
        <dbReference type="Proteomes" id="UP000286681"/>
    </source>
</evidence>
<sequence length="197" mass="21110">MKRFVIVVDMQRDFVAADGALPVAGAEAFVSPMKAWLAGLRPEDVAGVLFTADTHVPAIYAASAEAEQFPPHCEKGTPGWENVLDPDAVDPAVSVYRLEKGVFDMWAEPHVTIESVATGEKVARDAFFAELKARDVSEVTVVGVAADYCVRWAIEGLVARGFAVEVPMGLTRGIARPIEQVIADDFADAPVRLEAAA</sequence>
<dbReference type="Gene3D" id="3.40.50.850">
    <property type="entry name" value="Isochorismatase-like"/>
    <property type="match status" value="1"/>
</dbReference>
<dbReference type="PANTHER" id="PTHR11080">
    <property type="entry name" value="PYRAZINAMIDASE/NICOTINAMIDASE"/>
    <property type="match status" value="1"/>
</dbReference>
<feature type="domain" description="Isochorismatase-like" evidence="8">
    <location>
        <begin position="5"/>
        <end position="167"/>
    </location>
</feature>
<dbReference type="GO" id="GO:0008936">
    <property type="term" value="F:nicotinamidase activity"/>
    <property type="evidence" value="ECO:0007669"/>
    <property type="project" value="UniProtKB-EC"/>
</dbReference>
<keyword evidence="3" id="KW-0479">Metal-binding</keyword>
<accession>A0A1L6J686</accession>
<dbReference type="CDD" id="cd00431">
    <property type="entry name" value="cysteine_hydrolases"/>
    <property type="match status" value="1"/>
</dbReference>
<evidence type="ECO:0000256" key="5">
    <source>
        <dbReference type="ARBA" id="ARBA00037900"/>
    </source>
</evidence>
<dbReference type="KEGG" id="skr:BRX40_01840"/>
<dbReference type="EMBL" id="QQWO01000004">
    <property type="protein sequence ID" value="RSV05411.1"/>
    <property type="molecule type" value="Genomic_DNA"/>
</dbReference>
<evidence type="ECO:0000313" key="10">
    <source>
        <dbReference type="EMBL" id="RSV05411.1"/>
    </source>
</evidence>
<reference evidence="9" key="1">
    <citation type="submission" date="2016-12" db="EMBL/GenBank/DDBJ databases">
        <title>Whole genome sequencing of Sphingomonas koreensis.</title>
        <authorList>
            <person name="Conlan S."/>
            <person name="Thomas P.J."/>
            <person name="Mullikin J."/>
            <person name="Palmore T.N."/>
            <person name="Frank K.M."/>
            <person name="Segre J.A."/>
        </authorList>
    </citation>
    <scope>NUCLEOTIDE SEQUENCE</scope>
    <source>
        <strain evidence="9">ABOJV</strain>
    </source>
</reference>
<evidence type="ECO:0000313" key="9">
    <source>
        <dbReference type="EMBL" id="APR51336.1"/>
    </source>
</evidence>
<evidence type="ECO:0000256" key="3">
    <source>
        <dbReference type="ARBA" id="ARBA00022723"/>
    </source>
</evidence>
<comment type="similarity">
    <text evidence="1">Belongs to the isochorismatase family.</text>
</comment>
<proteinExistence type="inferred from homology"/>
<dbReference type="PANTHER" id="PTHR11080:SF2">
    <property type="entry name" value="LD05707P"/>
    <property type="match status" value="1"/>
</dbReference>
<organism evidence="9 11">
    <name type="scientific">Sphingomonas koreensis</name>
    <dbReference type="NCBI Taxonomy" id="93064"/>
    <lineage>
        <taxon>Bacteria</taxon>
        <taxon>Pseudomonadati</taxon>
        <taxon>Pseudomonadota</taxon>
        <taxon>Alphaproteobacteria</taxon>
        <taxon>Sphingomonadales</taxon>
        <taxon>Sphingomonadaceae</taxon>
        <taxon>Sphingomonas</taxon>
    </lineage>
</organism>
<dbReference type="RefSeq" id="WP_075150483.1">
    <property type="nucleotide sequence ID" value="NZ_CP018820.1"/>
</dbReference>
<evidence type="ECO:0000256" key="2">
    <source>
        <dbReference type="ARBA" id="ARBA00022642"/>
    </source>
</evidence>
<dbReference type="STRING" id="93064.BRX40_01840"/>
<evidence type="ECO:0000256" key="7">
    <source>
        <dbReference type="ARBA" id="ARBA00043224"/>
    </source>
</evidence>
<keyword evidence="4 10" id="KW-0378">Hydrolase</keyword>
<dbReference type="GO" id="GO:0046872">
    <property type="term" value="F:metal ion binding"/>
    <property type="evidence" value="ECO:0007669"/>
    <property type="project" value="UniProtKB-KW"/>
</dbReference>
<dbReference type="Proteomes" id="UP000286681">
    <property type="component" value="Unassembled WGS sequence"/>
</dbReference>
<protein>
    <recommendedName>
        <fullName evidence="6">nicotinamidase</fullName>
        <ecNumber evidence="6">3.5.1.19</ecNumber>
    </recommendedName>
    <alternativeName>
        <fullName evidence="7">Nicotinamide deamidase</fullName>
    </alternativeName>
</protein>
<name>A0A1L6J686_9SPHN</name>
<reference evidence="10 12" key="3">
    <citation type="submission" date="2018-07" db="EMBL/GenBank/DDBJ databases">
        <title>Genomic and Epidemiologic Investigation of an Indolent Hospital Outbreak.</title>
        <authorList>
            <person name="Johnson R.C."/>
            <person name="Deming C."/>
            <person name="Conlan S."/>
            <person name="Zellmer C.J."/>
            <person name="Michelin A.V."/>
            <person name="Lee-Lin S."/>
            <person name="Thomas P.J."/>
            <person name="Park M."/>
            <person name="Weingarten R.A."/>
            <person name="Less J."/>
            <person name="Dekker J.P."/>
            <person name="Frank K.M."/>
            <person name="Musser K.A."/>
            <person name="Mcquiston J.R."/>
            <person name="Henderson D.K."/>
            <person name="Lau A.F."/>
            <person name="Palmore T.N."/>
            <person name="Segre J.A."/>
        </authorList>
    </citation>
    <scope>NUCLEOTIDE SEQUENCE [LARGE SCALE GENOMIC DNA]</scope>
    <source>
        <strain evidence="10 12">SK-NIH.Env10_0317</strain>
    </source>
</reference>
<dbReference type="GO" id="GO:0019363">
    <property type="term" value="P:pyridine nucleotide biosynthetic process"/>
    <property type="evidence" value="ECO:0007669"/>
    <property type="project" value="UniProtKB-KW"/>
</dbReference>
<dbReference type="AlphaFoldDB" id="A0A1L6J686"/>
<dbReference type="GeneID" id="44131289"/>
<dbReference type="Pfam" id="PF00857">
    <property type="entry name" value="Isochorismatase"/>
    <property type="match status" value="1"/>
</dbReference>
<gene>
    <name evidence="9" type="ORF">BRX40_01840</name>
    <name evidence="10" type="ORF">CA257_05445</name>
</gene>